<dbReference type="EMBL" id="JAHDYR010000049">
    <property type="protein sequence ID" value="KAG9391833.1"/>
    <property type="molecule type" value="Genomic_DNA"/>
</dbReference>
<dbReference type="GO" id="GO:0003700">
    <property type="term" value="F:DNA-binding transcription factor activity"/>
    <property type="evidence" value="ECO:0007669"/>
    <property type="project" value="InterPro"/>
</dbReference>
<dbReference type="OrthoDB" id="60033at2759"/>
<sequence length="202" mass="22197">MNNAGETPRTPNSEGNEEMMDLLQATEEHTASTRALERTVLTSNDNTLSEIQARLNDTIKEGTTRSVHKWRVRWTAELHARFKRAVLKYGIKSAQPRVIQAELEAMGVPNITRTSVASHLQKFRQQAVLLNSLSSTSQLTDAHGAVFPDYVAVKPAVTIKPRNPAPDAAAIRARVLSCVRDPVPTVRDPDRVLGGGVQRVDG</sequence>
<keyword evidence="2" id="KW-0804">Transcription</keyword>
<dbReference type="GO" id="GO:0005634">
    <property type="term" value="C:nucleus"/>
    <property type="evidence" value="ECO:0007669"/>
    <property type="project" value="TreeGrafter"/>
</dbReference>
<evidence type="ECO:0000256" key="3">
    <source>
        <dbReference type="ARBA" id="ARBA00023242"/>
    </source>
</evidence>
<gene>
    <name evidence="4" type="ORF">J8273_6901</name>
</gene>
<keyword evidence="3" id="KW-0539">Nucleus</keyword>
<proteinExistence type="predicted"/>
<keyword evidence="5" id="KW-1185">Reference proteome</keyword>
<evidence type="ECO:0000313" key="5">
    <source>
        <dbReference type="Proteomes" id="UP000717585"/>
    </source>
</evidence>
<name>A0A8J6AYX7_9EUKA</name>
<dbReference type="PANTHER" id="PTHR31442">
    <property type="entry name" value="HOMEODOMAIN-LIKE SUPERFAMILY PROTEIN-RELATED"/>
    <property type="match status" value="1"/>
</dbReference>
<evidence type="ECO:0000313" key="4">
    <source>
        <dbReference type="EMBL" id="KAG9391833.1"/>
    </source>
</evidence>
<dbReference type="Proteomes" id="UP000717585">
    <property type="component" value="Unassembled WGS sequence"/>
</dbReference>
<evidence type="ECO:0000256" key="1">
    <source>
        <dbReference type="ARBA" id="ARBA00023015"/>
    </source>
</evidence>
<dbReference type="SUPFAM" id="SSF46689">
    <property type="entry name" value="Homeodomain-like"/>
    <property type="match status" value="1"/>
</dbReference>
<comment type="caution">
    <text evidence="4">The sequence shown here is derived from an EMBL/GenBank/DDBJ whole genome shotgun (WGS) entry which is preliminary data.</text>
</comment>
<keyword evidence="1" id="KW-0805">Transcription regulation</keyword>
<protein>
    <submittedName>
        <fullName evidence="4">Myb-like DNA-binding domain</fullName>
    </submittedName>
</protein>
<dbReference type="PANTHER" id="PTHR31442:SF29">
    <property type="entry name" value="HOMEODOMAIN-LIKE SUPERFAMILY PROTEIN"/>
    <property type="match status" value="1"/>
</dbReference>
<dbReference type="InterPro" id="IPR006447">
    <property type="entry name" value="Myb_dom_plants"/>
</dbReference>
<dbReference type="Gene3D" id="1.10.10.60">
    <property type="entry name" value="Homeodomain-like"/>
    <property type="match status" value="1"/>
</dbReference>
<accession>A0A8J6AYX7</accession>
<dbReference type="InterPro" id="IPR044841">
    <property type="entry name" value="LUX/BOA-like"/>
</dbReference>
<dbReference type="GO" id="GO:0003677">
    <property type="term" value="F:DNA binding"/>
    <property type="evidence" value="ECO:0007669"/>
    <property type="project" value="UniProtKB-KW"/>
</dbReference>
<dbReference type="NCBIfam" id="TIGR01557">
    <property type="entry name" value="myb_SHAQKYF"/>
    <property type="match status" value="1"/>
</dbReference>
<keyword evidence="4" id="KW-0238">DNA-binding</keyword>
<dbReference type="AlphaFoldDB" id="A0A8J6AYX7"/>
<organism evidence="4 5">
    <name type="scientific">Carpediemonas membranifera</name>
    <dbReference type="NCBI Taxonomy" id="201153"/>
    <lineage>
        <taxon>Eukaryota</taxon>
        <taxon>Metamonada</taxon>
        <taxon>Carpediemonas-like organisms</taxon>
        <taxon>Carpediemonas</taxon>
    </lineage>
</organism>
<reference evidence="4" key="1">
    <citation type="submission" date="2021-05" db="EMBL/GenBank/DDBJ databases">
        <title>A free-living protist that lacks canonical eukaryotic 1 DNA replication and segregation systems.</title>
        <authorList>
            <person name="Salas-Leiva D.E."/>
            <person name="Tromer E.C."/>
            <person name="Curtis B.A."/>
            <person name="Jerlstrom-Hultqvist J."/>
            <person name="Kolisko M."/>
            <person name="Yi Z."/>
            <person name="Salas-Leiva J.S."/>
            <person name="Gallot-Lavallee L."/>
            <person name="Kops G.J.P.L."/>
            <person name="Archibald J.M."/>
            <person name="Simpson A.G.B."/>
            <person name="Roger A.J."/>
        </authorList>
    </citation>
    <scope>NUCLEOTIDE SEQUENCE</scope>
    <source>
        <strain evidence="4">BICM</strain>
    </source>
</reference>
<evidence type="ECO:0000256" key="2">
    <source>
        <dbReference type="ARBA" id="ARBA00023163"/>
    </source>
</evidence>
<dbReference type="InterPro" id="IPR009057">
    <property type="entry name" value="Homeodomain-like_sf"/>
</dbReference>